<feature type="region of interest" description="Disordered" evidence="1">
    <location>
        <begin position="34"/>
        <end position="61"/>
    </location>
</feature>
<evidence type="ECO:0000313" key="2">
    <source>
        <dbReference type="EMBL" id="RPB19310.1"/>
    </source>
</evidence>
<sequence length="154" mass="16257">MFPCLCNNQNTTSSDTSEEITPETLVRMLISTPGRHTGDNHTNHKLPSQKEATSVATSPVPSLVAPTVDGVRMVSELFEPELSTSTGTLSKTSTAHRSLGLRDAYGRQIVGEGNVQVNHQKQISFPASSNPSSGPTVCSPVLANDSSGSIVHEA</sequence>
<feature type="compositionally biased region" description="Polar residues" evidence="1">
    <location>
        <begin position="144"/>
        <end position="154"/>
    </location>
</feature>
<dbReference type="OrthoDB" id="10611098at2759"/>
<accession>A0A3N4L8T4</accession>
<protein>
    <submittedName>
        <fullName evidence="2">Uncharacterized protein</fullName>
    </submittedName>
</protein>
<gene>
    <name evidence="2" type="ORF">L211DRAFT_853343</name>
</gene>
<dbReference type="EMBL" id="ML121592">
    <property type="protein sequence ID" value="RPB19310.1"/>
    <property type="molecule type" value="Genomic_DNA"/>
</dbReference>
<dbReference type="Proteomes" id="UP000267821">
    <property type="component" value="Unassembled WGS sequence"/>
</dbReference>
<keyword evidence="3" id="KW-1185">Reference proteome</keyword>
<evidence type="ECO:0000256" key="1">
    <source>
        <dbReference type="SAM" id="MobiDB-lite"/>
    </source>
</evidence>
<feature type="region of interest" description="Disordered" evidence="1">
    <location>
        <begin position="124"/>
        <end position="154"/>
    </location>
</feature>
<proteinExistence type="predicted"/>
<dbReference type="AlphaFoldDB" id="A0A3N4L8T4"/>
<evidence type="ECO:0000313" key="3">
    <source>
        <dbReference type="Proteomes" id="UP000267821"/>
    </source>
</evidence>
<feature type="compositionally biased region" description="Polar residues" evidence="1">
    <location>
        <begin position="124"/>
        <end position="136"/>
    </location>
</feature>
<organism evidence="2 3">
    <name type="scientific">Terfezia boudieri ATCC MYA-4762</name>
    <dbReference type="NCBI Taxonomy" id="1051890"/>
    <lineage>
        <taxon>Eukaryota</taxon>
        <taxon>Fungi</taxon>
        <taxon>Dikarya</taxon>
        <taxon>Ascomycota</taxon>
        <taxon>Pezizomycotina</taxon>
        <taxon>Pezizomycetes</taxon>
        <taxon>Pezizales</taxon>
        <taxon>Pezizaceae</taxon>
        <taxon>Terfezia</taxon>
    </lineage>
</organism>
<name>A0A3N4L8T4_9PEZI</name>
<feature type="compositionally biased region" description="Polar residues" evidence="1">
    <location>
        <begin position="50"/>
        <end position="60"/>
    </location>
</feature>
<dbReference type="InParanoid" id="A0A3N4L8T4"/>
<reference evidence="2 3" key="1">
    <citation type="journal article" date="2018" name="Nat. Ecol. Evol.">
        <title>Pezizomycetes genomes reveal the molecular basis of ectomycorrhizal truffle lifestyle.</title>
        <authorList>
            <person name="Murat C."/>
            <person name="Payen T."/>
            <person name="Noel B."/>
            <person name="Kuo A."/>
            <person name="Morin E."/>
            <person name="Chen J."/>
            <person name="Kohler A."/>
            <person name="Krizsan K."/>
            <person name="Balestrini R."/>
            <person name="Da Silva C."/>
            <person name="Montanini B."/>
            <person name="Hainaut M."/>
            <person name="Levati E."/>
            <person name="Barry K.W."/>
            <person name="Belfiori B."/>
            <person name="Cichocki N."/>
            <person name="Clum A."/>
            <person name="Dockter R.B."/>
            <person name="Fauchery L."/>
            <person name="Guy J."/>
            <person name="Iotti M."/>
            <person name="Le Tacon F."/>
            <person name="Lindquist E.A."/>
            <person name="Lipzen A."/>
            <person name="Malagnac F."/>
            <person name="Mello A."/>
            <person name="Molinier V."/>
            <person name="Miyauchi S."/>
            <person name="Poulain J."/>
            <person name="Riccioni C."/>
            <person name="Rubini A."/>
            <person name="Sitrit Y."/>
            <person name="Splivallo R."/>
            <person name="Traeger S."/>
            <person name="Wang M."/>
            <person name="Zifcakova L."/>
            <person name="Wipf D."/>
            <person name="Zambonelli A."/>
            <person name="Paolocci F."/>
            <person name="Nowrousian M."/>
            <person name="Ottonello S."/>
            <person name="Baldrian P."/>
            <person name="Spatafora J.W."/>
            <person name="Henrissat B."/>
            <person name="Nagy L.G."/>
            <person name="Aury J.M."/>
            <person name="Wincker P."/>
            <person name="Grigoriev I.V."/>
            <person name="Bonfante P."/>
            <person name="Martin F.M."/>
        </authorList>
    </citation>
    <scope>NUCLEOTIDE SEQUENCE [LARGE SCALE GENOMIC DNA]</scope>
    <source>
        <strain evidence="2 3">ATCC MYA-4762</strain>
    </source>
</reference>